<sequence>MNYKVFLALSAAAMASSCSLSSKVDVTSCPSTVTISSSMSSDHQYTYFKVINRSAAAVVAQVERSVIFEGRRVPDAKPVNIRIRAQSQENVPGSFLTRQQPRVKLLGCR</sequence>
<dbReference type="PROSITE" id="PS51257">
    <property type="entry name" value="PROKAR_LIPOPROTEIN"/>
    <property type="match status" value="1"/>
</dbReference>
<keyword evidence="1" id="KW-0732">Signal</keyword>
<evidence type="ECO:0000256" key="1">
    <source>
        <dbReference type="SAM" id="SignalP"/>
    </source>
</evidence>
<dbReference type="EMBL" id="JACHEU010000001">
    <property type="protein sequence ID" value="MBB6011861.1"/>
    <property type="molecule type" value="Genomic_DNA"/>
</dbReference>
<reference evidence="2 3" key="1">
    <citation type="submission" date="2020-08" db="EMBL/GenBank/DDBJ databases">
        <title>Genomic Encyclopedia of Type Strains, Phase IV (KMG-IV): sequencing the most valuable type-strain genomes for metagenomic binning, comparative biology and taxonomic classification.</title>
        <authorList>
            <person name="Goeker M."/>
        </authorList>
    </citation>
    <scope>NUCLEOTIDE SEQUENCE [LARGE SCALE GENOMIC DNA]</scope>
    <source>
        <strain evidence="2 3">DSM 11099</strain>
    </source>
</reference>
<evidence type="ECO:0000313" key="3">
    <source>
        <dbReference type="Proteomes" id="UP000533306"/>
    </source>
</evidence>
<dbReference type="AlphaFoldDB" id="A0A7W9S0H9"/>
<proteinExistence type="predicted"/>
<keyword evidence="3" id="KW-1185">Reference proteome</keyword>
<comment type="caution">
    <text evidence="2">The sequence shown here is derived from an EMBL/GenBank/DDBJ whole genome shotgun (WGS) entry which is preliminary data.</text>
</comment>
<accession>A0A7W9S0H9</accession>
<evidence type="ECO:0000313" key="2">
    <source>
        <dbReference type="EMBL" id="MBB6011861.1"/>
    </source>
</evidence>
<dbReference type="RefSeq" id="WP_183827326.1">
    <property type="nucleotide sequence ID" value="NZ_JACHEU010000001.1"/>
</dbReference>
<gene>
    <name evidence="2" type="ORF">HNR59_001206</name>
</gene>
<dbReference type="Proteomes" id="UP000533306">
    <property type="component" value="Unassembled WGS sequence"/>
</dbReference>
<protein>
    <recommendedName>
        <fullName evidence="4">Lipoprotein</fullName>
    </recommendedName>
</protein>
<name>A0A7W9S0H9_9HYPH</name>
<feature type="chain" id="PRO_5030695373" description="Lipoprotein" evidence="1">
    <location>
        <begin position="23"/>
        <end position="109"/>
    </location>
</feature>
<organism evidence="2 3">
    <name type="scientific">Aquamicrobium lusatiense</name>
    <dbReference type="NCBI Taxonomy" id="89772"/>
    <lineage>
        <taxon>Bacteria</taxon>
        <taxon>Pseudomonadati</taxon>
        <taxon>Pseudomonadota</taxon>
        <taxon>Alphaproteobacteria</taxon>
        <taxon>Hyphomicrobiales</taxon>
        <taxon>Phyllobacteriaceae</taxon>
        <taxon>Aquamicrobium</taxon>
    </lineage>
</organism>
<feature type="signal peptide" evidence="1">
    <location>
        <begin position="1"/>
        <end position="22"/>
    </location>
</feature>
<evidence type="ECO:0008006" key="4">
    <source>
        <dbReference type="Google" id="ProtNLM"/>
    </source>
</evidence>